<dbReference type="PANTHER" id="PTHR11777:SF9">
    <property type="entry name" value="ALANINE--TRNA LIGASE, CYTOPLASMIC"/>
    <property type="match status" value="1"/>
</dbReference>
<dbReference type="PROSITE" id="PS50860">
    <property type="entry name" value="AA_TRNA_LIGASE_II_ALA"/>
    <property type="match status" value="1"/>
</dbReference>
<dbReference type="PRINTS" id="PR00980">
    <property type="entry name" value="TRNASYNTHALA"/>
</dbReference>
<dbReference type="SUPFAM" id="SSF55186">
    <property type="entry name" value="ThrRS/AlaRS common domain"/>
    <property type="match status" value="1"/>
</dbReference>
<feature type="binding site" evidence="14">
    <location>
        <position position="668"/>
    </location>
    <ligand>
        <name>Zn(2+)</name>
        <dbReference type="ChEBI" id="CHEBI:29105"/>
    </ligand>
</feature>
<evidence type="ECO:0000259" key="15">
    <source>
        <dbReference type="PROSITE" id="PS50860"/>
    </source>
</evidence>
<sequence>MKNIGLNEIRKEFFDFFKEKNHLILPSFSLVPKDDKSLLLINAGMAPMKPYFTGLKTPPGKRVVTCQKCVRTVDIENVGKTDRHGTFFEMLGNFSFGDYFKEDAIKWAWEFITERMEVSKELIWVSIYKDDEEAYKIWNEKINVPEDRIVRLDKEDNFWELELGPCGPCSEIYIDRGEEYGCGKPDCKPGCECDRYVEVWNLVFSQYDKDENGNYNLLPKPNIDTGMGLERMAMVMENAKNIFEVKQINEVLKEVERVSKVSYGKDSEKDKSIRVITDHARAITFMVSDGILPSNEGRGYVLRRLIRRASRHGKLLNIQGKFLSKIAEKVIELWKEQYPEIEKEKNRIFRIIDGEEEKFYETINQGLEILDQYISDMRSENKNILDGKKAFKLYDTYGFPFDLTKEILKERGYTADEIQFNREMEEQRERARSARGGSENNIWGTGDFSLKIDGDKTVFKGYETFTSPGVVEKIIKGNEFVGSLHDGEEGIVVLNQTPFYGEGGGQVGDTGILSKDGFESFVLNTKKDKEGHIFHYIKVKKGVLNVGDDLTAEVDEKRRKDIMRNHSATHLLHRALKNVLGEHVNQAGSLVLPDRLRFDFTHFESISKEQLAKIEEIVNEKIFEGLKVDTAVTSYDESKKMKAVALFEDKYSDKVRVVQMGSYTTELCGGTHVRNTNDIGIFKILNETSIASGIRRIEAITGRSAYQYLKELDEEIDNIANIVKGNRNNITERIKGIVEENRQKDKEVEKLMGKMALSLKDDIIKNSHEIKGINVLTYYIENMDINSLRNLGDEIKNSIVSGVIVLASSLDGKLSFVSMVTKDLIDKGLHAGKIIKEVSQCTGGGGGGRPDMAQAGGKDINKVNQALNLVYDIIEKQLK</sequence>
<evidence type="ECO:0000256" key="9">
    <source>
        <dbReference type="ARBA" id="ARBA00022884"/>
    </source>
</evidence>
<dbReference type="Gene3D" id="3.30.930.10">
    <property type="entry name" value="Bira Bifunctional Protein, Domain 2"/>
    <property type="match status" value="1"/>
</dbReference>
<dbReference type="Gene3D" id="2.40.30.130">
    <property type="match status" value="1"/>
</dbReference>
<dbReference type="InterPro" id="IPR012947">
    <property type="entry name" value="tRNA_SAD"/>
</dbReference>
<feature type="binding site" evidence="14">
    <location>
        <position position="566"/>
    </location>
    <ligand>
        <name>Zn(2+)</name>
        <dbReference type="ChEBI" id="CHEBI:29105"/>
    </ligand>
</feature>
<evidence type="ECO:0000256" key="11">
    <source>
        <dbReference type="ARBA" id="ARBA00023146"/>
    </source>
</evidence>
<keyword evidence="3 14" id="KW-0820">tRNA-binding</keyword>
<evidence type="ECO:0000256" key="12">
    <source>
        <dbReference type="ARBA" id="ARBA00024779"/>
    </source>
</evidence>
<evidence type="ECO:0000256" key="3">
    <source>
        <dbReference type="ARBA" id="ARBA00022555"/>
    </source>
</evidence>
<keyword evidence="7 14" id="KW-0862">Zinc</keyword>
<evidence type="ECO:0000256" key="4">
    <source>
        <dbReference type="ARBA" id="ARBA00022598"/>
    </source>
</evidence>
<dbReference type="EMBL" id="CP035282">
    <property type="protein sequence ID" value="QAT62043.1"/>
    <property type="molecule type" value="Genomic_DNA"/>
</dbReference>
<dbReference type="Pfam" id="PF02272">
    <property type="entry name" value="DHHA1"/>
    <property type="match status" value="1"/>
</dbReference>
<evidence type="ECO:0000256" key="6">
    <source>
        <dbReference type="ARBA" id="ARBA00022741"/>
    </source>
</evidence>
<dbReference type="Pfam" id="PF07973">
    <property type="entry name" value="tRNA_SAD"/>
    <property type="match status" value="1"/>
</dbReference>
<dbReference type="PANTHER" id="PTHR11777">
    <property type="entry name" value="ALANYL-TRNA SYNTHETASE"/>
    <property type="match status" value="1"/>
</dbReference>
<feature type="binding site" evidence="14">
    <location>
        <position position="570"/>
    </location>
    <ligand>
        <name>Zn(2+)</name>
        <dbReference type="ChEBI" id="CHEBI:29105"/>
    </ligand>
</feature>
<dbReference type="GO" id="GO:0016740">
    <property type="term" value="F:transferase activity"/>
    <property type="evidence" value="ECO:0007669"/>
    <property type="project" value="UniProtKB-ARBA"/>
</dbReference>
<gene>
    <name evidence="14 16" type="primary">alaS</name>
    <name evidence="16" type="ORF">EQM13_10830</name>
</gene>
<comment type="catalytic activity">
    <reaction evidence="13 14">
        <text>tRNA(Ala) + L-alanine + ATP = L-alanyl-tRNA(Ala) + AMP + diphosphate</text>
        <dbReference type="Rhea" id="RHEA:12540"/>
        <dbReference type="Rhea" id="RHEA-COMP:9657"/>
        <dbReference type="Rhea" id="RHEA-COMP:9923"/>
        <dbReference type="ChEBI" id="CHEBI:30616"/>
        <dbReference type="ChEBI" id="CHEBI:33019"/>
        <dbReference type="ChEBI" id="CHEBI:57972"/>
        <dbReference type="ChEBI" id="CHEBI:78442"/>
        <dbReference type="ChEBI" id="CHEBI:78497"/>
        <dbReference type="ChEBI" id="CHEBI:456215"/>
        <dbReference type="EC" id="6.1.1.7"/>
    </reaction>
</comment>
<dbReference type="GO" id="GO:0008270">
    <property type="term" value="F:zinc ion binding"/>
    <property type="evidence" value="ECO:0007669"/>
    <property type="project" value="UniProtKB-UniRule"/>
</dbReference>
<comment type="subcellular location">
    <subcellularLocation>
        <location evidence="1 14">Cytoplasm</location>
    </subcellularLocation>
</comment>
<dbReference type="FunFam" id="3.30.930.10:FF:000004">
    <property type="entry name" value="Alanine--tRNA ligase"/>
    <property type="match status" value="1"/>
</dbReference>
<dbReference type="GO" id="GO:0005829">
    <property type="term" value="C:cytosol"/>
    <property type="evidence" value="ECO:0007669"/>
    <property type="project" value="TreeGrafter"/>
</dbReference>
<dbReference type="Gene3D" id="3.10.310.40">
    <property type="match status" value="1"/>
</dbReference>
<dbReference type="RefSeq" id="WP_128752670.1">
    <property type="nucleotide sequence ID" value="NZ_CP035282.1"/>
</dbReference>
<comment type="domain">
    <text evidence="14">Consists of three domains; the N-terminal catalytic domain, the editing domain and the C-terminal C-Ala domain. The editing domain removes incorrectly charged amino acids, while the C-Ala domain, along with tRNA(Ala), serves as a bridge to cooperatively bring together the editing and aminoacylation centers thus stimulating deacylation of misacylated tRNAs.</text>
</comment>
<evidence type="ECO:0000256" key="14">
    <source>
        <dbReference type="HAMAP-Rule" id="MF_00036"/>
    </source>
</evidence>
<evidence type="ECO:0000256" key="7">
    <source>
        <dbReference type="ARBA" id="ARBA00022833"/>
    </source>
</evidence>
<dbReference type="Gene3D" id="6.10.250.550">
    <property type="match status" value="1"/>
</dbReference>
<dbReference type="InterPro" id="IPR018164">
    <property type="entry name" value="Ala-tRNA-synth_IIc_N"/>
</dbReference>
<accession>A0A410QDF0</accession>
<evidence type="ECO:0000313" key="17">
    <source>
        <dbReference type="Proteomes" id="UP000287969"/>
    </source>
</evidence>
<keyword evidence="8 14" id="KW-0067">ATP-binding</keyword>
<dbReference type="OrthoDB" id="9803884at2"/>
<dbReference type="Gene3D" id="3.30.980.10">
    <property type="entry name" value="Threonyl-trna Synthetase, Chain A, domain 2"/>
    <property type="match status" value="1"/>
</dbReference>
<dbReference type="SUPFAM" id="SSF101353">
    <property type="entry name" value="Putative anticodon-binding domain of alanyl-tRNA synthetase (AlaRS)"/>
    <property type="match status" value="1"/>
</dbReference>
<dbReference type="InterPro" id="IPR018165">
    <property type="entry name" value="Ala-tRNA-synth_IIc_core"/>
</dbReference>
<dbReference type="Pfam" id="PF01411">
    <property type="entry name" value="tRNA-synt_2c"/>
    <property type="match status" value="1"/>
</dbReference>
<comment type="function">
    <text evidence="12 14">Catalyzes the attachment of alanine to tRNA(Ala) in a two-step reaction: alanine is first activated by ATP to form Ala-AMP and then transferred to the acceptor end of tRNA(Ala). Also edits incorrectly charged Ser-tRNA(Ala) and Gly-tRNA(Ala) via its editing domain.</text>
</comment>
<reference evidence="17" key="1">
    <citation type="submission" date="2019-01" db="EMBL/GenBank/DDBJ databases">
        <title>Draft genomes of a novel of Sporanaerobacter strains.</title>
        <authorList>
            <person name="Ma S."/>
        </authorList>
    </citation>
    <scope>NUCLEOTIDE SEQUENCE [LARGE SCALE GENOMIC DNA]</scope>
    <source>
        <strain evidence="17">NJN-17</strain>
    </source>
</reference>
<dbReference type="InterPro" id="IPR018163">
    <property type="entry name" value="Thr/Ala-tRNA-synth_IIc_edit"/>
</dbReference>
<dbReference type="AlphaFoldDB" id="A0A410QDF0"/>
<keyword evidence="6 14" id="KW-0547">Nucleotide-binding</keyword>
<dbReference type="SMART" id="SM00863">
    <property type="entry name" value="tRNA_SAD"/>
    <property type="match status" value="1"/>
</dbReference>
<dbReference type="FunFam" id="3.30.54.20:FF:000001">
    <property type="entry name" value="Alanine--tRNA ligase"/>
    <property type="match status" value="1"/>
</dbReference>
<dbReference type="EC" id="6.1.1.7" evidence="14"/>
<dbReference type="GO" id="GO:0000049">
    <property type="term" value="F:tRNA binding"/>
    <property type="evidence" value="ECO:0007669"/>
    <property type="project" value="UniProtKB-KW"/>
</dbReference>
<dbReference type="GO" id="GO:0005524">
    <property type="term" value="F:ATP binding"/>
    <property type="evidence" value="ECO:0007669"/>
    <property type="project" value="UniProtKB-UniRule"/>
</dbReference>
<dbReference type="InterPro" id="IPR009000">
    <property type="entry name" value="Transl_B-barrel_sf"/>
</dbReference>
<dbReference type="InterPro" id="IPR018162">
    <property type="entry name" value="Ala-tRNA-ligase_IIc_anticod-bd"/>
</dbReference>
<keyword evidence="9 14" id="KW-0694">RNA-binding</keyword>
<evidence type="ECO:0000256" key="8">
    <source>
        <dbReference type="ARBA" id="ARBA00022840"/>
    </source>
</evidence>
<keyword evidence="5 14" id="KW-0479">Metal-binding</keyword>
<protein>
    <recommendedName>
        <fullName evidence="14">Alanine--tRNA ligase</fullName>
        <ecNumber evidence="14">6.1.1.7</ecNumber>
    </recommendedName>
    <alternativeName>
        <fullName evidence="14">Alanyl-tRNA synthetase</fullName>
        <shortName evidence="14">AlaRS</shortName>
    </alternativeName>
</protein>
<dbReference type="GO" id="GO:0140096">
    <property type="term" value="F:catalytic activity, acting on a protein"/>
    <property type="evidence" value="ECO:0007669"/>
    <property type="project" value="UniProtKB-ARBA"/>
</dbReference>
<evidence type="ECO:0000256" key="5">
    <source>
        <dbReference type="ARBA" id="ARBA00022723"/>
    </source>
</evidence>
<dbReference type="CDD" id="cd00673">
    <property type="entry name" value="AlaRS_core"/>
    <property type="match status" value="1"/>
</dbReference>
<evidence type="ECO:0000256" key="10">
    <source>
        <dbReference type="ARBA" id="ARBA00022917"/>
    </source>
</evidence>
<dbReference type="GO" id="GO:0006419">
    <property type="term" value="P:alanyl-tRNA aminoacylation"/>
    <property type="evidence" value="ECO:0007669"/>
    <property type="project" value="UniProtKB-UniRule"/>
</dbReference>
<dbReference type="InterPro" id="IPR003156">
    <property type="entry name" value="DHHA1_dom"/>
</dbReference>
<name>A0A410QDF0_9FIRM</name>
<evidence type="ECO:0000256" key="2">
    <source>
        <dbReference type="ARBA" id="ARBA00008226"/>
    </source>
</evidence>
<keyword evidence="10 14" id="KW-0648">Protein biosynthesis</keyword>
<comment type="cofactor">
    <cofactor evidence="14">
        <name>Zn(2+)</name>
        <dbReference type="ChEBI" id="CHEBI:29105"/>
    </cofactor>
    <text evidence="14">Binds 1 zinc ion per subunit.</text>
</comment>
<dbReference type="SUPFAM" id="SSF50447">
    <property type="entry name" value="Translation proteins"/>
    <property type="match status" value="1"/>
</dbReference>
<keyword evidence="11 14" id="KW-0030">Aminoacyl-tRNA synthetase</keyword>
<organism evidence="16 17">
    <name type="scientific">Acidilutibacter cellobiosedens</name>
    <dbReference type="NCBI Taxonomy" id="2507161"/>
    <lineage>
        <taxon>Bacteria</taxon>
        <taxon>Bacillati</taxon>
        <taxon>Bacillota</taxon>
        <taxon>Tissierellia</taxon>
        <taxon>Tissierellales</taxon>
        <taxon>Acidilutibacteraceae</taxon>
        <taxon>Acidilutibacter</taxon>
    </lineage>
</organism>
<dbReference type="SUPFAM" id="SSF55681">
    <property type="entry name" value="Class II aaRS and biotin synthetases"/>
    <property type="match status" value="1"/>
</dbReference>
<dbReference type="InterPro" id="IPR050058">
    <property type="entry name" value="Ala-tRNA_ligase"/>
</dbReference>
<dbReference type="InterPro" id="IPR023033">
    <property type="entry name" value="Ala_tRNA_ligase_euk/bac"/>
</dbReference>
<dbReference type="GO" id="GO:0004813">
    <property type="term" value="F:alanine-tRNA ligase activity"/>
    <property type="evidence" value="ECO:0007669"/>
    <property type="project" value="UniProtKB-UniRule"/>
</dbReference>
<dbReference type="NCBIfam" id="TIGR00344">
    <property type="entry name" value="alaS"/>
    <property type="match status" value="1"/>
</dbReference>
<evidence type="ECO:0000256" key="1">
    <source>
        <dbReference type="ARBA" id="ARBA00004496"/>
    </source>
</evidence>
<feature type="domain" description="Alanyl-transfer RNA synthetases family profile" evidence="15">
    <location>
        <begin position="4"/>
        <end position="711"/>
    </location>
</feature>
<dbReference type="FunFam" id="3.10.310.40:FF:000001">
    <property type="entry name" value="Alanine--tRNA ligase"/>
    <property type="match status" value="1"/>
</dbReference>
<dbReference type="Proteomes" id="UP000287969">
    <property type="component" value="Chromosome"/>
</dbReference>
<feature type="binding site" evidence="14">
    <location>
        <position position="672"/>
    </location>
    <ligand>
        <name>Zn(2+)</name>
        <dbReference type="ChEBI" id="CHEBI:29105"/>
    </ligand>
</feature>
<dbReference type="FunFam" id="3.30.980.10:FF:000004">
    <property type="entry name" value="Alanine--tRNA ligase, cytoplasmic"/>
    <property type="match status" value="1"/>
</dbReference>
<proteinExistence type="inferred from homology"/>
<dbReference type="Gene3D" id="3.30.54.20">
    <property type="match status" value="1"/>
</dbReference>
<dbReference type="GO" id="GO:0002161">
    <property type="term" value="F:aminoacyl-tRNA deacylase activity"/>
    <property type="evidence" value="ECO:0007669"/>
    <property type="project" value="TreeGrafter"/>
</dbReference>
<dbReference type="InterPro" id="IPR045864">
    <property type="entry name" value="aa-tRNA-synth_II/BPL/LPL"/>
</dbReference>
<evidence type="ECO:0000256" key="13">
    <source>
        <dbReference type="ARBA" id="ARBA00048300"/>
    </source>
</evidence>
<dbReference type="InterPro" id="IPR002318">
    <property type="entry name" value="Ala-tRNA-lgiase_IIc"/>
</dbReference>
<dbReference type="KEGG" id="spoa:EQM13_10830"/>
<keyword evidence="14" id="KW-0963">Cytoplasm</keyword>
<dbReference type="FunFam" id="2.40.30.130:FF:000001">
    <property type="entry name" value="Alanine--tRNA ligase"/>
    <property type="match status" value="1"/>
</dbReference>
<comment type="similarity">
    <text evidence="2 14">Belongs to the class-II aminoacyl-tRNA synthetase family.</text>
</comment>
<keyword evidence="4 14" id="KW-0436">Ligase</keyword>
<dbReference type="HAMAP" id="MF_00036_B">
    <property type="entry name" value="Ala_tRNA_synth_B"/>
    <property type="match status" value="1"/>
</dbReference>
<evidence type="ECO:0000313" key="16">
    <source>
        <dbReference type="EMBL" id="QAT62043.1"/>
    </source>
</evidence>
<keyword evidence="17" id="KW-1185">Reference proteome</keyword>